<evidence type="ECO:0000256" key="1">
    <source>
        <dbReference type="SAM" id="Phobius"/>
    </source>
</evidence>
<feature type="transmembrane region" description="Helical" evidence="1">
    <location>
        <begin position="58"/>
        <end position="75"/>
    </location>
</feature>
<evidence type="ECO:0000313" key="3">
    <source>
        <dbReference type="Proteomes" id="UP000028781"/>
    </source>
</evidence>
<accession>A0A076LKN3</accession>
<reference evidence="2 3" key="1">
    <citation type="journal article" date="2015" name="Int. J. Syst. Evol. Microbiol.">
        <title>M ethanocaldococcus bathoardescens sp. nov., a hyperthermophilic methanogen isolated from a volcanically active deep-sea hydrothermal vent.</title>
        <authorList>
            <person name="Stewart L.C."/>
            <person name="Jung J.H."/>
            <person name="Kim Y.T."/>
            <person name="Kwon S.W."/>
            <person name="Park C.S."/>
            <person name="Holden J.F."/>
        </authorList>
    </citation>
    <scope>NUCLEOTIDE SEQUENCE [LARGE SCALE GENOMIC DNA]</scope>
    <source>
        <strain evidence="2 3">JH146</strain>
    </source>
</reference>
<feature type="transmembrane region" description="Helical" evidence="1">
    <location>
        <begin position="173"/>
        <end position="198"/>
    </location>
</feature>
<dbReference type="OrthoDB" id="84937at2157"/>
<feature type="transmembrane region" description="Helical" evidence="1">
    <location>
        <begin position="210"/>
        <end position="231"/>
    </location>
</feature>
<dbReference type="PANTHER" id="PTHR40700:SF1">
    <property type="entry name" value="DUF63 DOMAIN-CONTAINING PROTEIN"/>
    <property type="match status" value="1"/>
</dbReference>
<organism evidence="2 3">
    <name type="scientific">Methanocaldococcus bathoardescens</name>
    <dbReference type="NCBI Taxonomy" id="1301915"/>
    <lineage>
        <taxon>Archaea</taxon>
        <taxon>Methanobacteriati</taxon>
        <taxon>Methanobacteriota</taxon>
        <taxon>Methanomada group</taxon>
        <taxon>Methanococci</taxon>
        <taxon>Methanococcales</taxon>
        <taxon>Methanocaldococcaceae</taxon>
        <taxon>Methanocaldococcus</taxon>
    </lineage>
</organism>
<evidence type="ECO:0000313" key="2">
    <source>
        <dbReference type="EMBL" id="AIJ06194.1"/>
    </source>
</evidence>
<keyword evidence="1" id="KW-1133">Transmembrane helix</keyword>
<dbReference type="STRING" id="1301915.JH146_1352"/>
<dbReference type="AlphaFoldDB" id="A0A076LKN3"/>
<dbReference type="InterPro" id="IPR002749">
    <property type="entry name" value="DUF63"/>
</dbReference>
<proteinExistence type="predicted"/>
<feature type="transmembrane region" description="Helical" evidence="1">
    <location>
        <begin position="117"/>
        <end position="137"/>
    </location>
</feature>
<dbReference type="HOGENOM" id="CLU_086260_0_0_2"/>
<dbReference type="PANTHER" id="PTHR40700">
    <property type="entry name" value="HYPOTHETICAL MEMBRANE PROTEIN, CONSERVED, DUF63 FAMILY"/>
    <property type="match status" value="1"/>
</dbReference>
<name>A0A076LKN3_9EURY</name>
<keyword evidence="1" id="KW-0472">Membrane</keyword>
<gene>
    <name evidence="2" type="ORF">JH146_1352</name>
</gene>
<sequence>MIEKIRDFIYKYYIEPAEKGTGYNLIQEITYGIILALALYLFYKALRKLNINIDEKFAIPGIVFTVLIALMRALVDCGYIERSFLTITPGIVFLIGGFFIATILITGLIFKEKYYKASAIIGVIPLLYFLFVFLQHIVHLEAILYVGILVGTFYYLVKFLDKNLKLNILQSKIDNYVVIGQLIDASATTIGIGIYGYWEQHPIPRFLMETFGVYSFIPFKLLVVLLVLYVLNREIEDENIRNIIKLCIMALGLAPGLRNLFRTVMGV</sequence>
<feature type="transmembrane region" description="Helical" evidence="1">
    <location>
        <begin position="143"/>
        <end position="161"/>
    </location>
</feature>
<feature type="transmembrane region" description="Helical" evidence="1">
    <location>
        <begin position="29"/>
        <end position="46"/>
    </location>
</feature>
<dbReference type="KEGG" id="mjh:JH146_1352"/>
<feature type="transmembrane region" description="Helical" evidence="1">
    <location>
        <begin position="87"/>
        <end position="110"/>
    </location>
</feature>
<keyword evidence="3" id="KW-1185">Reference proteome</keyword>
<evidence type="ECO:0008006" key="4">
    <source>
        <dbReference type="Google" id="ProtNLM"/>
    </source>
</evidence>
<dbReference type="Pfam" id="PF01889">
    <property type="entry name" value="DUF63"/>
    <property type="match status" value="1"/>
</dbReference>
<dbReference type="RefSeq" id="WP_048202292.1">
    <property type="nucleotide sequence ID" value="NZ_CP009149.1"/>
</dbReference>
<dbReference type="GeneID" id="24891982"/>
<protein>
    <recommendedName>
        <fullName evidence="4">DUF63 family protein</fullName>
    </recommendedName>
</protein>
<keyword evidence="1" id="KW-0812">Transmembrane</keyword>
<dbReference type="Proteomes" id="UP000028781">
    <property type="component" value="Chromosome"/>
</dbReference>
<dbReference type="EMBL" id="CP009149">
    <property type="protein sequence ID" value="AIJ06194.1"/>
    <property type="molecule type" value="Genomic_DNA"/>
</dbReference>